<comment type="caution">
    <text evidence="2">The sequence shown here is derived from an EMBL/GenBank/DDBJ whole genome shotgun (WGS) entry which is preliminary data.</text>
</comment>
<evidence type="ECO:0000313" key="2">
    <source>
        <dbReference type="EMBL" id="GBP41198.1"/>
    </source>
</evidence>
<accession>A0A4C1VPZ8</accession>
<feature type="compositionally biased region" description="Basic residues" evidence="1">
    <location>
        <begin position="204"/>
        <end position="220"/>
    </location>
</feature>
<name>A0A4C1VPZ8_EUMVA</name>
<gene>
    <name evidence="2" type="ORF">EVAR_30636_1</name>
</gene>
<dbReference type="EMBL" id="BGZK01000395">
    <property type="protein sequence ID" value="GBP41198.1"/>
    <property type="molecule type" value="Genomic_DNA"/>
</dbReference>
<feature type="region of interest" description="Disordered" evidence="1">
    <location>
        <begin position="164"/>
        <end position="220"/>
    </location>
</feature>
<dbReference type="AlphaFoldDB" id="A0A4C1VPZ8"/>
<reference evidence="2 3" key="1">
    <citation type="journal article" date="2019" name="Commun. Biol.">
        <title>The bagworm genome reveals a unique fibroin gene that provides high tensile strength.</title>
        <authorList>
            <person name="Kono N."/>
            <person name="Nakamura H."/>
            <person name="Ohtoshi R."/>
            <person name="Tomita M."/>
            <person name="Numata K."/>
            <person name="Arakawa K."/>
        </authorList>
    </citation>
    <scope>NUCLEOTIDE SEQUENCE [LARGE SCALE GENOMIC DNA]</scope>
</reference>
<sequence>MNISERFSIRPMSAAANKSARAPRPAAPPSRLRCSPILVQTTPSAGFGYLLYIAFSMIVSAIKEGAGAARLTRAAECQQNKIASLLFMTAPYTRGPPAPAPTRPPSPRAACAAINPPELLWLIPILRHQFIVVLRKKAAPGRRRPRIGSKRKAIAICWRDRGARVAGGRRPPDGESSIDNQTRAERSRTAGGRKAQRPVLIVNKRAHARPRRRPRAPSAE</sequence>
<keyword evidence="3" id="KW-1185">Reference proteome</keyword>
<dbReference type="Proteomes" id="UP000299102">
    <property type="component" value="Unassembled WGS sequence"/>
</dbReference>
<proteinExistence type="predicted"/>
<protein>
    <submittedName>
        <fullName evidence="2">Uncharacterized protein</fullName>
    </submittedName>
</protein>
<organism evidence="2 3">
    <name type="scientific">Eumeta variegata</name>
    <name type="common">Bagworm moth</name>
    <name type="synonym">Eumeta japonica</name>
    <dbReference type="NCBI Taxonomy" id="151549"/>
    <lineage>
        <taxon>Eukaryota</taxon>
        <taxon>Metazoa</taxon>
        <taxon>Ecdysozoa</taxon>
        <taxon>Arthropoda</taxon>
        <taxon>Hexapoda</taxon>
        <taxon>Insecta</taxon>
        <taxon>Pterygota</taxon>
        <taxon>Neoptera</taxon>
        <taxon>Endopterygota</taxon>
        <taxon>Lepidoptera</taxon>
        <taxon>Glossata</taxon>
        <taxon>Ditrysia</taxon>
        <taxon>Tineoidea</taxon>
        <taxon>Psychidae</taxon>
        <taxon>Oiketicinae</taxon>
        <taxon>Eumeta</taxon>
    </lineage>
</organism>
<evidence type="ECO:0000256" key="1">
    <source>
        <dbReference type="SAM" id="MobiDB-lite"/>
    </source>
</evidence>
<evidence type="ECO:0000313" key="3">
    <source>
        <dbReference type="Proteomes" id="UP000299102"/>
    </source>
</evidence>